<organism evidence="8">
    <name type="scientific">Methanotorris igneus (strain DSM 5666 / JCM 11834 / Kol 5)</name>
    <dbReference type="NCBI Taxonomy" id="880724"/>
    <lineage>
        <taxon>Archaea</taxon>
        <taxon>Methanobacteriati</taxon>
        <taxon>Methanobacteriota</taxon>
        <taxon>Methanomada group</taxon>
        <taxon>Methanococci</taxon>
        <taxon>Methanococcales</taxon>
        <taxon>Methanocaldococcaceae</taxon>
        <taxon>Methanotorris</taxon>
    </lineage>
</organism>
<dbReference type="OrthoDB" id="66000at2157"/>
<dbReference type="Pfam" id="PF04930">
    <property type="entry name" value="FUN14"/>
    <property type="match status" value="1"/>
</dbReference>
<comment type="similarity">
    <text evidence="2">Belongs to the FUN14 family.</text>
</comment>
<evidence type="ECO:0000313" key="7">
    <source>
        <dbReference type="EMBL" id="AEF95847.1"/>
    </source>
</evidence>
<proteinExistence type="inferred from homology"/>
<dbReference type="KEGG" id="mig:Metig_0291"/>
<keyword evidence="3 6" id="KW-0812">Transmembrane</keyword>
<accession>F6BAN3</accession>
<dbReference type="AlphaFoldDB" id="F6BAN3"/>
<name>F6BAN3_METIK</name>
<sequence>MDIAQFIPDLGSGFVIGFVIGWAAKKAIKVLIALIGLYLLSLLYLANLGVISINENALLALIGSVENSVIAYGSQLTGLIHSISLGSGFAVGFAIGFKKG</sequence>
<dbReference type="STRING" id="880724.Metig_0291"/>
<dbReference type="GO" id="GO:0016020">
    <property type="term" value="C:membrane"/>
    <property type="evidence" value="ECO:0007669"/>
    <property type="project" value="UniProtKB-SubCell"/>
</dbReference>
<reference evidence="7 8" key="1">
    <citation type="submission" date="2011-05" db="EMBL/GenBank/DDBJ databases">
        <title>Complete sequence of Methanotorris igneus Kol 5.</title>
        <authorList>
            <consortium name="US DOE Joint Genome Institute"/>
            <person name="Lucas S."/>
            <person name="Han J."/>
            <person name="Lapidus A."/>
            <person name="Cheng J.-F."/>
            <person name="Goodwin L."/>
            <person name="Pitluck S."/>
            <person name="Peters L."/>
            <person name="Mikhailova N."/>
            <person name="Chertkov O."/>
            <person name="Han C."/>
            <person name="Tapia R."/>
            <person name="Land M."/>
            <person name="Hauser L."/>
            <person name="Kyrpides N."/>
            <person name="Ivanova N."/>
            <person name="Pagani I."/>
            <person name="Sieprawska-Lupa M."/>
            <person name="Whitman W."/>
            <person name="Woyke T."/>
        </authorList>
    </citation>
    <scope>NUCLEOTIDE SEQUENCE [LARGE SCALE GENOMIC DNA]</scope>
    <source>
        <strain evidence="8">DSM 5666 / JCM 11834 / Kol 5</strain>
    </source>
</reference>
<keyword evidence="8" id="KW-1185">Reference proteome</keyword>
<evidence type="ECO:0000256" key="6">
    <source>
        <dbReference type="SAM" id="Phobius"/>
    </source>
</evidence>
<dbReference type="GeneID" id="10643126"/>
<dbReference type="HOGENOM" id="CLU_095425_1_2_2"/>
<evidence type="ECO:0000256" key="5">
    <source>
        <dbReference type="ARBA" id="ARBA00023136"/>
    </source>
</evidence>
<dbReference type="RefSeq" id="WP_013798456.1">
    <property type="nucleotide sequence ID" value="NC_015562.1"/>
</dbReference>
<feature type="transmembrane region" description="Helical" evidence="6">
    <location>
        <begin position="73"/>
        <end position="97"/>
    </location>
</feature>
<evidence type="ECO:0000256" key="4">
    <source>
        <dbReference type="ARBA" id="ARBA00022989"/>
    </source>
</evidence>
<evidence type="ECO:0000313" key="8">
    <source>
        <dbReference type="Proteomes" id="UP000009227"/>
    </source>
</evidence>
<evidence type="ECO:0000256" key="2">
    <source>
        <dbReference type="ARBA" id="ARBA00009160"/>
    </source>
</evidence>
<keyword evidence="4 6" id="KW-1133">Transmembrane helix</keyword>
<dbReference type="InterPro" id="IPR007014">
    <property type="entry name" value="FUN14"/>
</dbReference>
<protein>
    <submittedName>
        <fullName evidence="7">FUN14 family protein</fullName>
    </submittedName>
</protein>
<dbReference type="Proteomes" id="UP000009227">
    <property type="component" value="Chromosome"/>
</dbReference>
<evidence type="ECO:0000256" key="1">
    <source>
        <dbReference type="ARBA" id="ARBA00004370"/>
    </source>
</evidence>
<feature type="transmembrane region" description="Helical" evidence="6">
    <location>
        <begin position="6"/>
        <end position="24"/>
    </location>
</feature>
<evidence type="ECO:0000256" key="3">
    <source>
        <dbReference type="ARBA" id="ARBA00022692"/>
    </source>
</evidence>
<feature type="transmembrane region" description="Helical" evidence="6">
    <location>
        <begin position="31"/>
        <end position="53"/>
    </location>
</feature>
<gene>
    <name evidence="7" type="ordered locus">Metig_0291</name>
</gene>
<dbReference type="EMBL" id="CP002737">
    <property type="protein sequence ID" value="AEF95847.1"/>
    <property type="molecule type" value="Genomic_DNA"/>
</dbReference>
<comment type="subcellular location">
    <subcellularLocation>
        <location evidence="1">Membrane</location>
    </subcellularLocation>
</comment>
<keyword evidence="5 6" id="KW-0472">Membrane</keyword>